<keyword evidence="6" id="KW-0408">Iron</keyword>
<comment type="caution">
    <text evidence="9">The sequence shown here is derived from an EMBL/GenBank/DDBJ whole genome shotgun (WGS) entry which is preliminary data.</text>
</comment>
<dbReference type="GO" id="GO:0004601">
    <property type="term" value="F:peroxidase activity"/>
    <property type="evidence" value="ECO:0007669"/>
    <property type="project" value="UniProtKB-KW"/>
</dbReference>
<evidence type="ECO:0000256" key="5">
    <source>
        <dbReference type="ARBA" id="ARBA00023002"/>
    </source>
</evidence>
<dbReference type="SUPFAM" id="SSF47571">
    <property type="entry name" value="Cloroperoxidase"/>
    <property type="match status" value="1"/>
</dbReference>
<organism evidence="9 10">
    <name type="scientific">Favolaschia claudopus</name>
    <dbReference type="NCBI Taxonomy" id="2862362"/>
    <lineage>
        <taxon>Eukaryota</taxon>
        <taxon>Fungi</taxon>
        <taxon>Dikarya</taxon>
        <taxon>Basidiomycota</taxon>
        <taxon>Agaricomycotina</taxon>
        <taxon>Agaricomycetes</taxon>
        <taxon>Agaricomycetidae</taxon>
        <taxon>Agaricales</taxon>
        <taxon>Marasmiineae</taxon>
        <taxon>Mycenaceae</taxon>
        <taxon>Favolaschia</taxon>
    </lineage>
</organism>
<dbReference type="PANTHER" id="PTHR33577">
    <property type="entry name" value="STERIGMATOCYSTIN BIOSYNTHESIS PEROXIDASE STCC-RELATED"/>
    <property type="match status" value="1"/>
</dbReference>
<protein>
    <submittedName>
        <fullName evidence="9">Heme-HALOPEROXIDASE domain-containing protein</fullName>
    </submittedName>
</protein>
<name>A0AAW0BSR5_9AGAR</name>
<keyword evidence="2" id="KW-0575">Peroxidase</keyword>
<dbReference type="PANTHER" id="PTHR33577:SF9">
    <property type="entry name" value="PEROXIDASE STCC"/>
    <property type="match status" value="1"/>
</dbReference>
<evidence type="ECO:0000256" key="3">
    <source>
        <dbReference type="ARBA" id="ARBA00022617"/>
    </source>
</evidence>
<dbReference type="Pfam" id="PF01328">
    <property type="entry name" value="Peroxidase_2"/>
    <property type="match status" value="1"/>
</dbReference>
<dbReference type="InterPro" id="IPR000028">
    <property type="entry name" value="Chloroperoxidase"/>
</dbReference>
<evidence type="ECO:0000256" key="2">
    <source>
        <dbReference type="ARBA" id="ARBA00022559"/>
    </source>
</evidence>
<evidence type="ECO:0000259" key="8">
    <source>
        <dbReference type="PROSITE" id="PS51405"/>
    </source>
</evidence>
<evidence type="ECO:0000256" key="1">
    <source>
        <dbReference type="ARBA" id="ARBA00001970"/>
    </source>
</evidence>
<dbReference type="InterPro" id="IPR036851">
    <property type="entry name" value="Chloroperoxidase-like_sf"/>
</dbReference>
<proteinExistence type="inferred from homology"/>
<keyword evidence="10" id="KW-1185">Reference proteome</keyword>
<dbReference type="EMBL" id="JAWWNJ010000026">
    <property type="protein sequence ID" value="KAK7029847.1"/>
    <property type="molecule type" value="Genomic_DNA"/>
</dbReference>
<comment type="cofactor">
    <cofactor evidence="1">
        <name>heme b</name>
        <dbReference type="ChEBI" id="CHEBI:60344"/>
    </cofactor>
</comment>
<evidence type="ECO:0000256" key="4">
    <source>
        <dbReference type="ARBA" id="ARBA00022723"/>
    </source>
</evidence>
<keyword evidence="4" id="KW-0479">Metal-binding</keyword>
<sequence>MSKDAAFEFIPAKESDKRSPCPALNALANHGYLPRDGTDITFSELLRTIKAVYNLSFPLALLLTLAGFLTCARLSISRPTPKTDLFSTFDPFRWLSVSWTLNLSDLSARGWNKIAHDASLVHPSGVPSHAPDPALVSDLLASAHRSKPHGLTLDALAAIHARRERGIAQPLSSFHDQVAQGESALAWLVMQNPSTGAIDEDTLKRWFGEERLPEGWWESRRPVAPVGLSLARRTAGQVRRLAH</sequence>
<gene>
    <name evidence="9" type="ORF">R3P38DRAFT_2931765</name>
</gene>
<evidence type="ECO:0000256" key="6">
    <source>
        <dbReference type="ARBA" id="ARBA00023004"/>
    </source>
</evidence>
<dbReference type="Gene3D" id="1.10.489.10">
    <property type="entry name" value="Chloroperoxidase-like"/>
    <property type="match status" value="1"/>
</dbReference>
<dbReference type="AlphaFoldDB" id="A0AAW0BSR5"/>
<accession>A0AAW0BSR5</accession>
<comment type="similarity">
    <text evidence="7">Belongs to the chloroperoxidase family.</text>
</comment>
<evidence type="ECO:0000256" key="7">
    <source>
        <dbReference type="ARBA" id="ARBA00025795"/>
    </source>
</evidence>
<dbReference type="PROSITE" id="PS51405">
    <property type="entry name" value="HEME_HALOPEROXIDASE"/>
    <property type="match status" value="1"/>
</dbReference>
<reference evidence="9 10" key="1">
    <citation type="journal article" date="2024" name="J Genomics">
        <title>Draft genome sequencing and assembly of Favolaschia claudopus CIRM-BRFM 2984 isolated from oak limbs.</title>
        <authorList>
            <person name="Navarro D."/>
            <person name="Drula E."/>
            <person name="Chaduli D."/>
            <person name="Cazenave R."/>
            <person name="Ahrendt S."/>
            <person name="Wang J."/>
            <person name="Lipzen A."/>
            <person name="Daum C."/>
            <person name="Barry K."/>
            <person name="Grigoriev I.V."/>
            <person name="Favel A."/>
            <person name="Rosso M.N."/>
            <person name="Martin F."/>
        </authorList>
    </citation>
    <scope>NUCLEOTIDE SEQUENCE [LARGE SCALE GENOMIC DNA]</scope>
    <source>
        <strain evidence="9 10">CIRM-BRFM 2984</strain>
    </source>
</reference>
<dbReference type="Proteomes" id="UP001362999">
    <property type="component" value="Unassembled WGS sequence"/>
</dbReference>
<evidence type="ECO:0000313" key="10">
    <source>
        <dbReference type="Proteomes" id="UP001362999"/>
    </source>
</evidence>
<keyword evidence="3" id="KW-0349">Heme</keyword>
<feature type="domain" description="Heme haloperoxidase family profile" evidence="8">
    <location>
        <begin position="5"/>
        <end position="235"/>
    </location>
</feature>
<keyword evidence="5" id="KW-0560">Oxidoreductase</keyword>
<evidence type="ECO:0000313" key="9">
    <source>
        <dbReference type="EMBL" id="KAK7029847.1"/>
    </source>
</evidence>
<dbReference type="GO" id="GO:0046872">
    <property type="term" value="F:metal ion binding"/>
    <property type="evidence" value="ECO:0007669"/>
    <property type="project" value="UniProtKB-KW"/>
</dbReference>